<organism evidence="1">
    <name type="scientific">Anguilla anguilla</name>
    <name type="common">European freshwater eel</name>
    <name type="synonym">Muraena anguilla</name>
    <dbReference type="NCBI Taxonomy" id="7936"/>
    <lineage>
        <taxon>Eukaryota</taxon>
        <taxon>Metazoa</taxon>
        <taxon>Chordata</taxon>
        <taxon>Craniata</taxon>
        <taxon>Vertebrata</taxon>
        <taxon>Euteleostomi</taxon>
        <taxon>Actinopterygii</taxon>
        <taxon>Neopterygii</taxon>
        <taxon>Teleostei</taxon>
        <taxon>Anguilliformes</taxon>
        <taxon>Anguillidae</taxon>
        <taxon>Anguilla</taxon>
    </lineage>
</organism>
<reference evidence="1" key="2">
    <citation type="journal article" date="2015" name="Fish Shellfish Immunol.">
        <title>Early steps in the European eel (Anguilla anguilla)-Vibrio vulnificus interaction in the gills: Role of the RtxA13 toxin.</title>
        <authorList>
            <person name="Callol A."/>
            <person name="Pajuelo D."/>
            <person name="Ebbesson L."/>
            <person name="Teles M."/>
            <person name="MacKenzie S."/>
            <person name="Amaro C."/>
        </authorList>
    </citation>
    <scope>NUCLEOTIDE SEQUENCE</scope>
</reference>
<proteinExistence type="predicted"/>
<protein>
    <submittedName>
        <fullName evidence="1">Uncharacterized protein</fullName>
    </submittedName>
</protein>
<evidence type="ECO:0000313" key="1">
    <source>
        <dbReference type="EMBL" id="JAH94155.1"/>
    </source>
</evidence>
<reference evidence="1" key="1">
    <citation type="submission" date="2014-11" db="EMBL/GenBank/DDBJ databases">
        <authorList>
            <person name="Amaro Gonzalez C."/>
        </authorList>
    </citation>
    <scope>NUCLEOTIDE SEQUENCE</scope>
</reference>
<dbReference type="EMBL" id="GBXM01014422">
    <property type="protein sequence ID" value="JAH94155.1"/>
    <property type="molecule type" value="Transcribed_RNA"/>
</dbReference>
<dbReference type="AlphaFoldDB" id="A0A0E9WX12"/>
<name>A0A0E9WX12_ANGAN</name>
<sequence>MQQRSTNVFTQYFVCNLMSIFWDRLTDHLFRKIIGT</sequence>
<accession>A0A0E9WX12</accession>